<feature type="domain" description="Ketoreductase" evidence="4">
    <location>
        <begin position="40"/>
        <end position="221"/>
    </location>
</feature>
<sequence>MSHTQEVTAFSLWCRPSTLETRPIRHSTETGESMNPSTPKTVLVTGASSGIGEATAQRLAADGHHVFVGARRTDRLETLVAGLRAAGGSADFQELDVTSLESMRAFAAAARERYGRIDVLVNNAGVMPLSRIDALRIDEWDQMIDVNLRGTLHGIAAVLPGMRAQGTGHVINVASTSAHRVDPTAAVYCATKYAVRALSEGLRQENDRVRVTVVSPGFTQSELTDRGGDPVAQGAARAASEQLAIPASAVADAIAYAIAQPENVDVNEVVVRPTAQG</sequence>
<dbReference type="PANTHER" id="PTHR43115">
    <property type="entry name" value="DEHYDROGENASE/REDUCTASE SDR FAMILY MEMBER 11"/>
    <property type="match status" value="1"/>
</dbReference>
<dbReference type="Gene3D" id="3.40.50.720">
    <property type="entry name" value="NAD(P)-binding Rossmann-like Domain"/>
    <property type="match status" value="1"/>
</dbReference>
<reference evidence="5" key="1">
    <citation type="submission" date="2021-01" db="EMBL/GenBank/DDBJ databases">
        <title>Whole genome shotgun sequence of Planotetraspora thailandica NBRC 104271.</title>
        <authorList>
            <person name="Komaki H."/>
            <person name="Tamura T."/>
        </authorList>
    </citation>
    <scope>NUCLEOTIDE SEQUENCE</scope>
    <source>
        <strain evidence="5">NBRC 104271</strain>
    </source>
</reference>
<dbReference type="SUPFAM" id="SSF51735">
    <property type="entry name" value="NAD(P)-binding Rossmann-fold domains"/>
    <property type="match status" value="1"/>
</dbReference>
<dbReference type="CDD" id="cd05233">
    <property type="entry name" value="SDR_c"/>
    <property type="match status" value="1"/>
</dbReference>
<protein>
    <submittedName>
        <fullName evidence="5">Oxidoreductase</fullName>
    </submittedName>
</protein>
<evidence type="ECO:0000259" key="4">
    <source>
        <dbReference type="SMART" id="SM00822"/>
    </source>
</evidence>
<dbReference type="EMBL" id="BOOR01000005">
    <property type="protein sequence ID" value="GII52426.1"/>
    <property type="molecule type" value="Genomic_DNA"/>
</dbReference>
<evidence type="ECO:0000256" key="3">
    <source>
        <dbReference type="RuleBase" id="RU000363"/>
    </source>
</evidence>
<evidence type="ECO:0000256" key="2">
    <source>
        <dbReference type="ARBA" id="ARBA00023002"/>
    </source>
</evidence>
<dbReference type="AlphaFoldDB" id="A0A8J3UZR0"/>
<dbReference type="FunFam" id="3.40.50.720:FF:000047">
    <property type="entry name" value="NADP-dependent L-serine/L-allo-threonine dehydrogenase"/>
    <property type="match status" value="1"/>
</dbReference>
<comment type="caution">
    <text evidence="5">The sequence shown here is derived from an EMBL/GenBank/DDBJ whole genome shotgun (WGS) entry which is preliminary data.</text>
</comment>
<dbReference type="InterPro" id="IPR036291">
    <property type="entry name" value="NAD(P)-bd_dom_sf"/>
</dbReference>
<evidence type="ECO:0000256" key="1">
    <source>
        <dbReference type="ARBA" id="ARBA00006484"/>
    </source>
</evidence>
<keyword evidence="2" id="KW-0560">Oxidoreductase</keyword>
<dbReference type="GO" id="GO:0016616">
    <property type="term" value="F:oxidoreductase activity, acting on the CH-OH group of donors, NAD or NADP as acceptor"/>
    <property type="evidence" value="ECO:0007669"/>
    <property type="project" value="UniProtKB-ARBA"/>
</dbReference>
<dbReference type="InterPro" id="IPR057326">
    <property type="entry name" value="KR_dom"/>
</dbReference>
<dbReference type="Pfam" id="PF00106">
    <property type="entry name" value="adh_short"/>
    <property type="match status" value="1"/>
</dbReference>
<dbReference type="SMART" id="SM00822">
    <property type="entry name" value="PKS_KR"/>
    <property type="match status" value="1"/>
</dbReference>
<name>A0A8J3UZR0_9ACTN</name>
<dbReference type="PANTHER" id="PTHR43115:SF4">
    <property type="entry name" value="DEHYDROGENASE_REDUCTASE SDR FAMILY MEMBER 11"/>
    <property type="match status" value="1"/>
</dbReference>
<evidence type="ECO:0000313" key="5">
    <source>
        <dbReference type="EMBL" id="GII52426.1"/>
    </source>
</evidence>
<evidence type="ECO:0000313" key="6">
    <source>
        <dbReference type="Proteomes" id="UP000605992"/>
    </source>
</evidence>
<comment type="similarity">
    <text evidence="1 3">Belongs to the short-chain dehydrogenases/reductases (SDR) family.</text>
</comment>
<dbReference type="PROSITE" id="PS00061">
    <property type="entry name" value="ADH_SHORT"/>
    <property type="match status" value="1"/>
</dbReference>
<dbReference type="InterPro" id="IPR020904">
    <property type="entry name" value="Sc_DH/Rdtase_CS"/>
</dbReference>
<accession>A0A8J3UZR0</accession>
<keyword evidence="6" id="KW-1185">Reference proteome</keyword>
<dbReference type="PRINTS" id="PR00081">
    <property type="entry name" value="GDHRDH"/>
</dbReference>
<dbReference type="InterPro" id="IPR002347">
    <property type="entry name" value="SDR_fam"/>
</dbReference>
<organism evidence="5 6">
    <name type="scientific">Planotetraspora thailandica</name>
    <dbReference type="NCBI Taxonomy" id="487172"/>
    <lineage>
        <taxon>Bacteria</taxon>
        <taxon>Bacillati</taxon>
        <taxon>Actinomycetota</taxon>
        <taxon>Actinomycetes</taxon>
        <taxon>Streptosporangiales</taxon>
        <taxon>Streptosporangiaceae</taxon>
        <taxon>Planotetraspora</taxon>
    </lineage>
</organism>
<gene>
    <name evidence="5" type="ORF">Pth03_08150</name>
</gene>
<dbReference type="Proteomes" id="UP000605992">
    <property type="component" value="Unassembled WGS sequence"/>
</dbReference>
<proteinExistence type="inferred from homology"/>
<dbReference type="PRINTS" id="PR00080">
    <property type="entry name" value="SDRFAMILY"/>
</dbReference>